<keyword evidence="3 9" id="KW-0813">Transport</keyword>
<dbReference type="Proteomes" id="UP001530400">
    <property type="component" value="Unassembled WGS sequence"/>
</dbReference>
<keyword evidence="12" id="KW-1185">Reference proteome</keyword>
<evidence type="ECO:0000256" key="1">
    <source>
        <dbReference type="ARBA" id="ARBA00004141"/>
    </source>
</evidence>
<dbReference type="PANTHER" id="PTHR31187:SF1">
    <property type="entry name" value="ADP,ATP CARRIER PROTEIN 1"/>
    <property type="match status" value="1"/>
</dbReference>
<keyword evidence="6 9" id="KW-0067">ATP-binding</keyword>
<feature type="transmembrane region" description="Helical" evidence="9">
    <location>
        <begin position="524"/>
        <end position="551"/>
    </location>
</feature>
<gene>
    <name evidence="11" type="ORF">ACHAWO_008150</name>
</gene>
<evidence type="ECO:0000256" key="6">
    <source>
        <dbReference type="ARBA" id="ARBA00022840"/>
    </source>
</evidence>
<reference evidence="11 12" key="1">
    <citation type="submission" date="2024-10" db="EMBL/GenBank/DDBJ databases">
        <title>Updated reference genomes for cyclostephanoid diatoms.</title>
        <authorList>
            <person name="Roberts W.R."/>
            <person name="Alverson A.J."/>
        </authorList>
    </citation>
    <scope>NUCLEOTIDE SEQUENCE [LARGE SCALE GENOMIC DNA]</scope>
    <source>
        <strain evidence="11 12">AJA010-31</strain>
    </source>
</reference>
<dbReference type="NCBIfam" id="TIGR00769">
    <property type="entry name" value="AAA"/>
    <property type="match status" value="1"/>
</dbReference>
<dbReference type="Pfam" id="PF03219">
    <property type="entry name" value="TLC"/>
    <property type="match status" value="1"/>
</dbReference>
<evidence type="ECO:0000256" key="9">
    <source>
        <dbReference type="RuleBase" id="RU363121"/>
    </source>
</evidence>
<keyword evidence="7 9" id="KW-1133">Transmembrane helix</keyword>
<keyword evidence="5 9" id="KW-0547">Nucleotide-binding</keyword>
<sequence>MRVINFLLLIQSAAAFSSLQTRAAIVSSSCRAVSPFNGSKICHQQPTSSSSFHRNSRTKLAMSDASVTTTSTSNKQSFLSKLKSSLPPRSERKKLIPLASMFFFILFNYTILRDTKDVLMITAKKSGAEVIPFIKTYVNLPAAIGFTALYSKLCDRMEQKDVFYSCTVPFLLFFLAFAWILFPNVDVLHPHLFVDGIASRLPAGFGAPLAIVRNWSFAVFYVMAEMWGSVVASLLFWSFANEVTTVEEAKKYYPLFGLGANVALIFSGQYVRFVSKMRANLPPGVDPWGVSLKYLMGAVAVSGGCLVSIFSYMQRKVMTDPECVDQEKAAAKKKKKKTKMGLRESAKFLMSSTYIRDLAMLVISYGMCINLVEVSWKSKLKAAYPDPNAYSSFMGNFSSATGSVTLIMMLLGRKIFQKFGWRKAAMVTPSMIGITGLAFYALTIFAPFFAPIAASMGTTPLMLAVLVGAAQNILSKSSKYSLFDPCKEMAYIPLDQDSKTKGKAAVDVVGNPLGKSGGALIQQILIFGVGSLAAATPWLAGILGVLLFFWYKSVNSLAEQFEAAMVANDEETTAAEAA</sequence>
<evidence type="ECO:0000256" key="8">
    <source>
        <dbReference type="ARBA" id="ARBA00023136"/>
    </source>
</evidence>
<feature type="chain" id="PRO_5044785058" description="ADP,ATP carrier protein" evidence="10">
    <location>
        <begin position="16"/>
        <end position="578"/>
    </location>
</feature>
<evidence type="ECO:0000256" key="4">
    <source>
        <dbReference type="ARBA" id="ARBA00022692"/>
    </source>
</evidence>
<evidence type="ECO:0000256" key="10">
    <source>
        <dbReference type="SAM" id="SignalP"/>
    </source>
</evidence>
<feature type="transmembrane region" description="Helical" evidence="9">
    <location>
        <begin position="392"/>
        <end position="412"/>
    </location>
</feature>
<evidence type="ECO:0000256" key="7">
    <source>
        <dbReference type="ARBA" id="ARBA00022989"/>
    </source>
</evidence>
<feature type="transmembrane region" description="Helical" evidence="9">
    <location>
        <begin position="95"/>
        <end position="112"/>
    </location>
</feature>
<dbReference type="GO" id="GO:0005524">
    <property type="term" value="F:ATP binding"/>
    <property type="evidence" value="ECO:0007669"/>
    <property type="project" value="UniProtKB-KW"/>
</dbReference>
<dbReference type="InterPro" id="IPR036259">
    <property type="entry name" value="MFS_trans_sf"/>
</dbReference>
<name>A0ABD3PLE7_9STRA</name>
<comment type="similarity">
    <text evidence="2 9">Belongs to the ADP/ATP translocase tlc family.</text>
</comment>
<feature type="transmembrane region" description="Helical" evidence="9">
    <location>
        <begin position="218"/>
        <end position="240"/>
    </location>
</feature>
<evidence type="ECO:0000313" key="11">
    <source>
        <dbReference type="EMBL" id="KAL3788825.1"/>
    </source>
</evidence>
<dbReference type="PANTHER" id="PTHR31187">
    <property type="match status" value="1"/>
</dbReference>
<keyword evidence="8 9" id="KW-0472">Membrane</keyword>
<evidence type="ECO:0000313" key="12">
    <source>
        <dbReference type="Proteomes" id="UP001530400"/>
    </source>
</evidence>
<organism evidence="11 12">
    <name type="scientific">Cyclotella atomus</name>
    <dbReference type="NCBI Taxonomy" id="382360"/>
    <lineage>
        <taxon>Eukaryota</taxon>
        <taxon>Sar</taxon>
        <taxon>Stramenopiles</taxon>
        <taxon>Ochrophyta</taxon>
        <taxon>Bacillariophyta</taxon>
        <taxon>Coscinodiscophyceae</taxon>
        <taxon>Thalassiosirophycidae</taxon>
        <taxon>Stephanodiscales</taxon>
        <taxon>Stephanodiscaceae</taxon>
        <taxon>Cyclotella</taxon>
    </lineage>
</organism>
<dbReference type="SUPFAM" id="SSF103473">
    <property type="entry name" value="MFS general substrate transporter"/>
    <property type="match status" value="1"/>
</dbReference>
<dbReference type="EMBL" id="JALLPJ020000548">
    <property type="protein sequence ID" value="KAL3788825.1"/>
    <property type="molecule type" value="Genomic_DNA"/>
</dbReference>
<dbReference type="GO" id="GO:0016020">
    <property type="term" value="C:membrane"/>
    <property type="evidence" value="ECO:0007669"/>
    <property type="project" value="UniProtKB-SubCell"/>
</dbReference>
<keyword evidence="4 9" id="KW-0812">Transmembrane</keyword>
<comment type="caution">
    <text evidence="11">The sequence shown here is derived from an EMBL/GenBank/DDBJ whole genome shotgun (WGS) entry which is preliminary data.</text>
</comment>
<dbReference type="AlphaFoldDB" id="A0ABD3PLE7"/>
<accession>A0ABD3PLE7</accession>
<protein>
    <recommendedName>
        <fullName evidence="9">ADP,ATP carrier protein</fullName>
    </recommendedName>
</protein>
<feature type="transmembrane region" description="Helical" evidence="9">
    <location>
        <begin position="252"/>
        <end position="271"/>
    </location>
</feature>
<feature type="signal peptide" evidence="10">
    <location>
        <begin position="1"/>
        <end position="15"/>
    </location>
</feature>
<keyword evidence="10" id="KW-0732">Signal</keyword>
<evidence type="ECO:0000256" key="5">
    <source>
        <dbReference type="ARBA" id="ARBA00022741"/>
    </source>
</evidence>
<feature type="transmembrane region" description="Helical" evidence="9">
    <location>
        <begin position="291"/>
        <end position="312"/>
    </location>
</feature>
<dbReference type="InterPro" id="IPR004667">
    <property type="entry name" value="ADP_ATP_car_bac_type"/>
</dbReference>
<feature type="transmembrane region" description="Helical" evidence="9">
    <location>
        <begin position="162"/>
        <end position="182"/>
    </location>
</feature>
<proteinExistence type="inferred from homology"/>
<comment type="subcellular location">
    <subcellularLocation>
        <location evidence="1 9">Membrane</location>
        <topology evidence="1 9">Multi-pass membrane protein</topology>
    </subcellularLocation>
</comment>
<evidence type="ECO:0000256" key="3">
    <source>
        <dbReference type="ARBA" id="ARBA00022448"/>
    </source>
</evidence>
<feature type="transmembrane region" description="Helical" evidence="9">
    <location>
        <begin position="353"/>
        <end position="372"/>
    </location>
</feature>
<evidence type="ECO:0000256" key="2">
    <source>
        <dbReference type="ARBA" id="ARBA00007127"/>
    </source>
</evidence>